<comment type="subcellular location">
    <subcellularLocation>
        <location evidence="1">Cell outer membrane</location>
        <topology evidence="1">Single-pass membrane protein</topology>
    </subcellularLocation>
    <subcellularLocation>
        <location evidence="2">Periplasm</location>
    </subcellularLocation>
</comment>
<evidence type="ECO:0000256" key="3">
    <source>
        <dbReference type="ARBA" id="ARBA00022764"/>
    </source>
</evidence>
<comment type="caution">
    <text evidence="5">The sequence shown here is derived from an EMBL/GenBank/DDBJ whole genome shotgun (WGS) entry which is preliminary data.</text>
</comment>
<protein>
    <submittedName>
        <fullName evidence="5">Type II secretion system protein</fullName>
    </submittedName>
</protein>
<keyword evidence="4" id="KW-0998">Cell outer membrane</keyword>
<evidence type="ECO:0000313" key="5">
    <source>
        <dbReference type="EMBL" id="HGZ78464.1"/>
    </source>
</evidence>
<evidence type="ECO:0000256" key="2">
    <source>
        <dbReference type="ARBA" id="ARBA00004418"/>
    </source>
</evidence>
<dbReference type="SUPFAM" id="SSF54523">
    <property type="entry name" value="Pili subunits"/>
    <property type="match status" value="1"/>
</dbReference>
<dbReference type="InterPro" id="IPR012902">
    <property type="entry name" value="N_methyl_site"/>
</dbReference>
<evidence type="ECO:0000256" key="1">
    <source>
        <dbReference type="ARBA" id="ARBA00004203"/>
    </source>
</evidence>
<organism evidence="5">
    <name type="scientific">Pseudothermotoga hypogea</name>
    <dbReference type="NCBI Taxonomy" id="57487"/>
    <lineage>
        <taxon>Bacteria</taxon>
        <taxon>Thermotogati</taxon>
        <taxon>Thermotogota</taxon>
        <taxon>Thermotogae</taxon>
        <taxon>Thermotogales</taxon>
        <taxon>Thermotogaceae</taxon>
        <taxon>Pseudothermotoga</taxon>
    </lineage>
</organism>
<keyword evidence="4" id="KW-0472">Membrane</keyword>
<dbReference type="NCBIfam" id="TIGR02532">
    <property type="entry name" value="IV_pilin_GFxxxE"/>
    <property type="match status" value="1"/>
</dbReference>
<sequence>MLKAFTLIELLTVLAMIAILLIIATSFALNAVKQSKATQVAFNLRNIRAAAESYVFVRKPATQSHLDLNDLVNSGYLVITENLLQKYQFSASRTNDSFEATVTYDGDVDIDRLKNILPEATKINDVLNYPFKIPIYW</sequence>
<name>A0A832I7B8_9THEM</name>
<evidence type="ECO:0000256" key="4">
    <source>
        <dbReference type="ARBA" id="ARBA00023237"/>
    </source>
</evidence>
<dbReference type="GO" id="GO:0009279">
    <property type="term" value="C:cell outer membrane"/>
    <property type="evidence" value="ECO:0007669"/>
    <property type="project" value="UniProtKB-SubCell"/>
</dbReference>
<keyword evidence="3" id="KW-0574">Periplasm</keyword>
<gene>
    <name evidence="5" type="ORF">ENW55_00570</name>
</gene>
<dbReference type="Gene3D" id="3.30.700.10">
    <property type="entry name" value="Glycoprotein, Type 4 Pilin"/>
    <property type="match status" value="1"/>
</dbReference>
<dbReference type="GO" id="GO:0042597">
    <property type="term" value="C:periplasmic space"/>
    <property type="evidence" value="ECO:0007669"/>
    <property type="project" value="UniProtKB-SubCell"/>
</dbReference>
<proteinExistence type="predicted"/>
<reference evidence="5" key="1">
    <citation type="journal article" date="2020" name="mSystems">
        <title>Genome- and Community-Level Interaction Insights into Carbon Utilization and Element Cycling Functions of Hydrothermarchaeota in Hydrothermal Sediment.</title>
        <authorList>
            <person name="Zhou Z."/>
            <person name="Liu Y."/>
            <person name="Xu W."/>
            <person name="Pan J."/>
            <person name="Luo Z.H."/>
            <person name="Li M."/>
        </authorList>
    </citation>
    <scope>NUCLEOTIDE SEQUENCE [LARGE SCALE GENOMIC DNA]</scope>
    <source>
        <strain evidence="5">SpSt-86</strain>
    </source>
</reference>
<dbReference type="InterPro" id="IPR045584">
    <property type="entry name" value="Pilin-like"/>
</dbReference>
<dbReference type="AlphaFoldDB" id="A0A832I7B8"/>
<dbReference type="EMBL" id="DTKQ01000006">
    <property type="protein sequence ID" value="HGZ78464.1"/>
    <property type="molecule type" value="Genomic_DNA"/>
</dbReference>
<accession>A0A832I7B8</accession>